<evidence type="ECO:0000313" key="2">
    <source>
        <dbReference type="EMBL" id="TDZ60532.1"/>
    </source>
</evidence>
<reference evidence="2 3" key="1">
    <citation type="submission" date="2018-12" db="EMBL/GenBank/DDBJ databases">
        <title>Genome sequence and assembly of Colletotrichum trifolii.</title>
        <authorList>
            <person name="Gan P."/>
            <person name="Shirasu K."/>
        </authorList>
    </citation>
    <scope>NUCLEOTIDE SEQUENCE [LARGE SCALE GENOMIC DNA]</scope>
    <source>
        <strain evidence="2 3">543-2</strain>
    </source>
</reference>
<dbReference type="AlphaFoldDB" id="A0A4R8RMW8"/>
<evidence type="ECO:0000313" key="3">
    <source>
        <dbReference type="Proteomes" id="UP000295703"/>
    </source>
</evidence>
<name>A0A4R8RMW8_COLTR</name>
<dbReference type="Proteomes" id="UP000295703">
    <property type="component" value="Unassembled WGS sequence"/>
</dbReference>
<keyword evidence="3" id="KW-1185">Reference proteome</keyword>
<protein>
    <submittedName>
        <fullName evidence="2">Uncharacterized protein</fullName>
    </submittedName>
</protein>
<dbReference type="EMBL" id="RYZW01000038">
    <property type="protein sequence ID" value="TDZ60532.1"/>
    <property type="molecule type" value="Genomic_DNA"/>
</dbReference>
<organism evidence="2 3">
    <name type="scientific">Colletotrichum trifolii</name>
    <dbReference type="NCBI Taxonomy" id="5466"/>
    <lineage>
        <taxon>Eukaryota</taxon>
        <taxon>Fungi</taxon>
        <taxon>Dikarya</taxon>
        <taxon>Ascomycota</taxon>
        <taxon>Pezizomycotina</taxon>
        <taxon>Sordariomycetes</taxon>
        <taxon>Hypocreomycetidae</taxon>
        <taxon>Glomerellales</taxon>
        <taxon>Glomerellaceae</taxon>
        <taxon>Colletotrichum</taxon>
        <taxon>Colletotrichum orbiculare species complex</taxon>
    </lineage>
</organism>
<feature type="region of interest" description="Disordered" evidence="1">
    <location>
        <begin position="17"/>
        <end position="53"/>
    </location>
</feature>
<evidence type="ECO:0000256" key="1">
    <source>
        <dbReference type="SAM" id="MobiDB-lite"/>
    </source>
</evidence>
<gene>
    <name evidence="2" type="ORF">CTRI78_v004894</name>
</gene>
<accession>A0A4R8RMW8</accession>
<comment type="caution">
    <text evidence="2">The sequence shown here is derived from an EMBL/GenBank/DDBJ whole genome shotgun (WGS) entry which is preliminary data.</text>
</comment>
<feature type="compositionally biased region" description="Polar residues" evidence="1">
    <location>
        <begin position="25"/>
        <end position="51"/>
    </location>
</feature>
<proteinExistence type="predicted"/>
<sequence length="77" mass="7612">MTIIICDLQLWWGIVRPANPPPASGAQSEGSVPSGQQTSSQPIPTAGNSTYGTVVATSASGGAAGLSDGQPGHTHLA</sequence>